<evidence type="ECO:0000313" key="3">
    <source>
        <dbReference type="Proteomes" id="UP001154282"/>
    </source>
</evidence>
<keyword evidence="1" id="KW-0732">Signal</keyword>
<comment type="caution">
    <text evidence="2">The sequence shown here is derived from an EMBL/GenBank/DDBJ whole genome shotgun (WGS) entry which is preliminary data.</text>
</comment>
<protein>
    <recommendedName>
        <fullName evidence="4">Secreted protein</fullName>
    </recommendedName>
</protein>
<dbReference type="AlphaFoldDB" id="A0AAV0LXQ5"/>
<evidence type="ECO:0000313" key="2">
    <source>
        <dbReference type="EMBL" id="CAI0438910.1"/>
    </source>
</evidence>
<dbReference type="Proteomes" id="UP001154282">
    <property type="component" value="Unassembled WGS sequence"/>
</dbReference>
<feature type="non-terminal residue" evidence="2">
    <location>
        <position position="94"/>
    </location>
</feature>
<keyword evidence="3" id="KW-1185">Reference proteome</keyword>
<evidence type="ECO:0008006" key="4">
    <source>
        <dbReference type="Google" id="ProtNLM"/>
    </source>
</evidence>
<dbReference type="EMBL" id="CAMGYJ010000006">
    <property type="protein sequence ID" value="CAI0438910.1"/>
    <property type="molecule type" value="Genomic_DNA"/>
</dbReference>
<feature type="signal peptide" evidence="1">
    <location>
        <begin position="1"/>
        <end position="17"/>
    </location>
</feature>
<accession>A0AAV0LXQ5</accession>
<proteinExistence type="predicted"/>
<sequence>MVCRVVFFLWPTEVVSSDCGDAKPWPRCRFLSHRSLFEYALLHKKTQLTFVLIFGHGTTFQFAGLPCYYYPFGCVLSIVETQNLIFPHLNNPSV</sequence>
<feature type="chain" id="PRO_5043505289" description="Secreted protein" evidence="1">
    <location>
        <begin position="18"/>
        <end position="94"/>
    </location>
</feature>
<reference evidence="2" key="1">
    <citation type="submission" date="2022-08" db="EMBL/GenBank/DDBJ databases">
        <authorList>
            <person name="Gutierrez-Valencia J."/>
        </authorList>
    </citation>
    <scope>NUCLEOTIDE SEQUENCE</scope>
</reference>
<gene>
    <name evidence="2" type="ORF">LITE_LOCUS25956</name>
</gene>
<organism evidence="2 3">
    <name type="scientific">Linum tenue</name>
    <dbReference type="NCBI Taxonomy" id="586396"/>
    <lineage>
        <taxon>Eukaryota</taxon>
        <taxon>Viridiplantae</taxon>
        <taxon>Streptophyta</taxon>
        <taxon>Embryophyta</taxon>
        <taxon>Tracheophyta</taxon>
        <taxon>Spermatophyta</taxon>
        <taxon>Magnoliopsida</taxon>
        <taxon>eudicotyledons</taxon>
        <taxon>Gunneridae</taxon>
        <taxon>Pentapetalae</taxon>
        <taxon>rosids</taxon>
        <taxon>fabids</taxon>
        <taxon>Malpighiales</taxon>
        <taxon>Linaceae</taxon>
        <taxon>Linum</taxon>
    </lineage>
</organism>
<evidence type="ECO:0000256" key="1">
    <source>
        <dbReference type="SAM" id="SignalP"/>
    </source>
</evidence>
<name>A0AAV0LXQ5_9ROSI</name>